<dbReference type="RefSeq" id="XP_001731571.1">
    <property type="nucleotide sequence ID" value="XM_001731519.1"/>
</dbReference>
<dbReference type="VEuPathDB" id="FungiDB:MGL_0839"/>
<reference evidence="4 5" key="1">
    <citation type="journal article" date="2007" name="Proc. Natl. Acad. Sci. U.S.A.">
        <title>Dandruff-associated Malassezia genomes reveal convergent and divergent virulence traits shared with plant and human fungal pathogens.</title>
        <authorList>
            <person name="Xu J."/>
            <person name="Saunders C.W."/>
            <person name="Hu P."/>
            <person name="Grant R.A."/>
            <person name="Boekhout T."/>
            <person name="Kuramae E.E."/>
            <person name="Kronstad J.W."/>
            <person name="Deangelis Y.M."/>
            <person name="Reeder N.L."/>
            <person name="Johnstone K.R."/>
            <person name="Leland M."/>
            <person name="Fieno A.M."/>
            <person name="Begley W.M."/>
            <person name="Sun Y."/>
            <person name="Lacey M.P."/>
            <person name="Chaudhary T."/>
            <person name="Keough T."/>
            <person name="Chu L."/>
            <person name="Sears R."/>
            <person name="Yuan B."/>
            <person name="Dawson T.L.Jr."/>
        </authorList>
    </citation>
    <scope>NUCLEOTIDE SEQUENCE [LARGE SCALE GENOMIC DNA]</scope>
    <source>
        <strain evidence="5">ATCC MYA-4612 / CBS 7966</strain>
    </source>
</reference>
<sequence length="298" mass="33765">MSASATNRRVLRNLDHLKQGTNQKFLNKLRPSYAQSTPAYVQPKDRVAFWNIVPGDTVKLRTGAVGHDDEGRPIRGEGIVTTVDRTTNRLFLRDLDDQHKLAPKNIKHVIPRLVDPEAGEEKGYSGNVMSVPRPVHYSKVMLKVPNTNSYASRIVRSKPFYDRHKGMFLWKRFAIVKATDEESIRSGQVVKKVEVPWPKVPERRRPFQITHADGRTVEEETWVPWVPEDPVLLPMRKPRTTPVREALAAERKTVWDAKLAELRAKAHDLTLSTPAGAHSYAGFVRTENVRPPPIAQGA</sequence>
<dbReference type="OrthoDB" id="359154at2759"/>
<dbReference type="CDD" id="cd06089">
    <property type="entry name" value="KOW_RPL26"/>
    <property type="match status" value="1"/>
</dbReference>
<name>A8PVE1_MALGO</name>
<dbReference type="GO" id="GO:0003723">
    <property type="term" value="F:RNA binding"/>
    <property type="evidence" value="ECO:0007669"/>
    <property type="project" value="InterPro"/>
</dbReference>
<dbReference type="GO" id="GO:0005840">
    <property type="term" value="C:ribosome"/>
    <property type="evidence" value="ECO:0007669"/>
    <property type="project" value="UniProtKB-KW"/>
</dbReference>
<dbReference type="InParanoid" id="A8PVE1"/>
<dbReference type="KEGG" id="mgl:MGL_0839"/>
<dbReference type="OMA" id="FWNIVPG"/>
<organism evidence="4 5">
    <name type="scientific">Malassezia globosa (strain ATCC MYA-4612 / CBS 7966)</name>
    <name type="common">Dandruff-associated fungus</name>
    <dbReference type="NCBI Taxonomy" id="425265"/>
    <lineage>
        <taxon>Eukaryota</taxon>
        <taxon>Fungi</taxon>
        <taxon>Dikarya</taxon>
        <taxon>Basidiomycota</taxon>
        <taxon>Ustilaginomycotina</taxon>
        <taxon>Malasseziomycetes</taxon>
        <taxon>Malasseziales</taxon>
        <taxon>Malasseziaceae</taxon>
        <taxon>Malassezia</taxon>
    </lineage>
</organism>
<dbReference type="GeneID" id="5855868"/>
<dbReference type="SUPFAM" id="SSF50104">
    <property type="entry name" value="Translation proteins SH3-like domain"/>
    <property type="match status" value="1"/>
</dbReference>
<evidence type="ECO:0000256" key="2">
    <source>
        <dbReference type="ARBA" id="ARBA00022980"/>
    </source>
</evidence>
<dbReference type="STRING" id="425265.A8PVE1"/>
<dbReference type="InterPro" id="IPR041988">
    <property type="entry name" value="Ribosomal_uL24_KOW"/>
</dbReference>
<keyword evidence="5" id="KW-1185">Reference proteome</keyword>
<gene>
    <name evidence="4" type="ORF">MGL_0839</name>
</gene>
<dbReference type="Gene3D" id="2.30.30.30">
    <property type="match status" value="1"/>
</dbReference>
<dbReference type="Proteomes" id="UP000008837">
    <property type="component" value="Unassembled WGS sequence"/>
</dbReference>
<dbReference type="AlphaFoldDB" id="A8PVE1"/>
<dbReference type="GO" id="GO:1990904">
    <property type="term" value="C:ribonucleoprotein complex"/>
    <property type="evidence" value="ECO:0007669"/>
    <property type="project" value="UniProtKB-KW"/>
</dbReference>
<dbReference type="EMBL" id="AAYY01000003">
    <property type="protein sequence ID" value="EDP44357.1"/>
    <property type="molecule type" value="Genomic_DNA"/>
</dbReference>
<dbReference type="InterPro" id="IPR008991">
    <property type="entry name" value="Translation_prot_SH3-like_sf"/>
</dbReference>
<evidence type="ECO:0008006" key="6">
    <source>
        <dbReference type="Google" id="ProtNLM"/>
    </source>
</evidence>
<keyword evidence="3" id="KW-0687">Ribonucleoprotein</keyword>
<keyword evidence="2" id="KW-0689">Ribosomal protein</keyword>
<comment type="caution">
    <text evidence="4">The sequence shown here is derived from an EMBL/GenBank/DDBJ whole genome shotgun (WGS) entry which is preliminary data.</text>
</comment>
<protein>
    <recommendedName>
        <fullName evidence="6">KOW domain-containing protein</fullName>
    </recommendedName>
</protein>
<accession>A8PVE1</accession>
<dbReference type="InterPro" id="IPR014722">
    <property type="entry name" value="Rib_uL2_dom2"/>
</dbReference>
<evidence type="ECO:0000256" key="3">
    <source>
        <dbReference type="ARBA" id="ARBA00023274"/>
    </source>
</evidence>
<evidence type="ECO:0000313" key="5">
    <source>
        <dbReference type="Proteomes" id="UP000008837"/>
    </source>
</evidence>
<proteinExistence type="inferred from homology"/>
<evidence type="ECO:0000313" key="4">
    <source>
        <dbReference type="EMBL" id="EDP44357.1"/>
    </source>
</evidence>
<evidence type="ECO:0000256" key="1">
    <source>
        <dbReference type="ARBA" id="ARBA00010618"/>
    </source>
</evidence>
<comment type="similarity">
    <text evidence="1">Belongs to the universal ribosomal protein uL24 family.</text>
</comment>